<keyword evidence="7 11" id="KW-0030">Aminoacyl-tRNA synthetase</keyword>
<dbReference type="GO" id="GO:0004831">
    <property type="term" value="F:tyrosine-tRNA ligase activity"/>
    <property type="evidence" value="ECO:0007669"/>
    <property type="project" value="UniProtKB-EC"/>
</dbReference>
<dbReference type="InterPro" id="IPR036986">
    <property type="entry name" value="S4_RNA-bd_sf"/>
</dbReference>
<dbReference type="OrthoDB" id="337870at2759"/>
<dbReference type="InterPro" id="IPR002307">
    <property type="entry name" value="Tyr-tRNA-ligase"/>
</dbReference>
<evidence type="ECO:0000313" key="14">
    <source>
        <dbReference type="Proteomes" id="UP000530660"/>
    </source>
</evidence>
<comment type="similarity">
    <text evidence="11">Belongs to the class-I aminoacyl-tRNA synthetase family.</text>
</comment>
<dbReference type="PROSITE" id="PS50889">
    <property type="entry name" value="S4"/>
    <property type="match status" value="1"/>
</dbReference>
<evidence type="ECO:0000256" key="5">
    <source>
        <dbReference type="ARBA" id="ARBA00022884"/>
    </source>
</evidence>
<dbReference type="InterPro" id="IPR001412">
    <property type="entry name" value="aa-tRNA-synth_I_CS"/>
</dbReference>
<evidence type="ECO:0000313" key="13">
    <source>
        <dbReference type="EMBL" id="KAF6004923.1"/>
    </source>
</evidence>
<evidence type="ECO:0000256" key="9">
    <source>
        <dbReference type="ARBA" id="ARBA00048248"/>
    </source>
</evidence>
<dbReference type="Pfam" id="PF00579">
    <property type="entry name" value="tRNA-synt_1b"/>
    <property type="match status" value="1"/>
</dbReference>
<sequence length="525" mass="57240">MEFPRVRSVLAFRGPSRGFNAPVRNVIPCRVCCPLRLQPLLASNRRIAGLHRASRGRTLRSCLTKDKSTSGVASVTSSVHPGVDGQPNVIQVLESRGLIDAVTSPEIYAVCARPVAVYVGFDPTADSLHLGNLLGLLVLRWFQRLGHRPVAIIGGATARIGDPSGKRVERPLLDASVIEQNALGIAENLRQVLEFRDDALHPTEPLILNNHHWLGGIRLLDFLRDVGKLARVGTMLSKESVRLRMQSDEGLSFTEFTYQLLQGYDFAYLYRNHGVLLQAGGSDQWGNIVAGLELTRKLYGGTVHGLTFPLLTTKDGKKLGKTEKGAVWLSPKRLSPYEFYQYLFKVADEDVCAYLRKLTFLPLHQIDELEQALSHPEQSGYLPNTAQKLLAAEVTRIVHGDKGVETALAATAVAAPGHVPSKDSKGNSPLRADVLEAVSSSMPNATLSRSALVGATLVDVMVRAGLQKTKSEARRLIANGGAYLNDEKVNDHGRVIDAKDLLEGRLLLLAAGKKNKMLVRVVDSS</sequence>
<dbReference type="SMART" id="SM00363">
    <property type="entry name" value="S4"/>
    <property type="match status" value="1"/>
</dbReference>
<keyword evidence="4 11" id="KW-0067">ATP-binding</keyword>
<dbReference type="PANTHER" id="PTHR11766">
    <property type="entry name" value="TYROSYL-TRNA SYNTHETASE"/>
    <property type="match status" value="1"/>
</dbReference>
<keyword evidence="2 11" id="KW-0436">Ligase</keyword>
<dbReference type="InterPro" id="IPR002305">
    <property type="entry name" value="aa-tRNA-synth_Ic"/>
</dbReference>
<keyword evidence="14" id="KW-1185">Reference proteome</keyword>
<dbReference type="GO" id="GO:0009570">
    <property type="term" value="C:chloroplast stroma"/>
    <property type="evidence" value="ECO:0007669"/>
    <property type="project" value="TreeGrafter"/>
</dbReference>
<gene>
    <name evidence="13" type="primary">YARS2</name>
    <name evidence="13" type="ORF">F1559_004160</name>
</gene>
<dbReference type="PRINTS" id="PR01040">
    <property type="entry name" value="TRNASYNTHTYR"/>
</dbReference>
<keyword evidence="3 11" id="KW-0547">Nucleotide-binding</keyword>
<organism evidence="13 14">
    <name type="scientific">Cyanidiococcus yangmingshanensis</name>
    <dbReference type="NCBI Taxonomy" id="2690220"/>
    <lineage>
        <taxon>Eukaryota</taxon>
        <taxon>Rhodophyta</taxon>
        <taxon>Bangiophyceae</taxon>
        <taxon>Cyanidiales</taxon>
        <taxon>Cyanidiaceae</taxon>
        <taxon>Cyanidiococcus</taxon>
    </lineage>
</organism>
<evidence type="ECO:0000256" key="10">
    <source>
        <dbReference type="PROSITE-ProRule" id="PRU00182"/>
    </source>
</evidence>
<evidence type="ECO:0000256" key="1">
    <source>
        <dbReference type="ARBA" id="ARBA00013160"/>
    </source>
</evidence>
<dbReference type="InterPro" id="IPR014729">
    <property type="entry name" value="Rossmann-like_a/b/a_fold"/>
</dbReference>
<dbReference type="InterPro" id="IPR024088">
    <property type="entry name" value="Tyr-tRNA-ligase_bac-type"/>
</dbReference>
<evidence type="ECO:0000256" key="11">
    <source>
        <dbReference type="RuleBase" id="RU361234"/>
    </source>
</evidence>
<evidence type="ECO:0000259" key="12">
    <source>
        <dbReference type="SMART" id="SM00363"/>
    </source>
</evidence>
<dbReference type="Gene3D" id="3.10.290.10">
    <property type="entry name" value="RNA-binding S4 domain"/>
    <property type="match status" value="1"/>
</dbReference>
<comment type="caution">
    <text evidence="13">The sequence shown here is derived from an EMBL/GenBank/DDBJ whole genome shotgun (WGS) entry which is preliminary data.</text>
</comment>
<evidence type="ECO:0000256" key="2">
    <source>
        <dbReference type="ARBA" id="ARBA00022598"/>
    </source>
</evidence>
<accession>A0A7J7IP72</accession>
<dbReference type="PROSITE" id="PS00178">
    <property type="entry name" value="AA_TRNA_LIGASE_I"/>
    <property type="match status" value="1"/>
</dbReference>
<dbReference type="GO" id="GO:0003723">
    <property type="term" value="F:RNA binding"/>
    <property type="evidence" value="ECO:0007669"/>
    <property type="project" value="UniProtKB-KW"/>
</dbReference>
<evidence type="ECO:0000256" key="7">
    <source>
        <dbReference type="ARBA" id="ARBA00023146"/>
    </source>
</evidence>
<dbReference type="CDD" id="cd00165">
    <property type="entry name" value="S4"/>
    <property type="match status" value="1"/>
</dbReference>
<protein>
    <recommendedName>
        <fullName evidence="1 11">Tyrosine--tRNA ligase</fullName>
        <ecNumber evidence="1 11">6.1.1.1</ecNumber>
    </recommendedName>
    <alternativeName>
        <fullName evidence="8 11">Tyrosyl-tRNA synthetase</fullName>
    </alternativeName>
</protein>
<dbReference type="NCBIfam" id="TIGR00234">
    <property type="entry name" value="tyrS"/>
    <property type="match status" value="1"/>
</dbReference>
<dbReference type="AlphaFoldDB" id="A0A7J7IP72"/>
<dbReference type="InterPro" id="IPR024107">
    <property type="entry name" value="Tyr-tRNA-ligase_bac_1"/>
</dbReference>
<dbReference type="FunFam" id="3.10.290.10:FF:000014">
    <property type="entry name" value="Tyrosine--tRNA ligase"/>
    <property type="match status" value="1"/>
</dbReference>
<keyword evidence="5 10" id="KW-0694">RNA-binding</keyword>
<dbReference type="PANTHER" id="PTHR11766:SF0">
    <property type="entry name" value="TYROSINE--TRNA LIGASE, MITOCHONDRIAL"/>
    <property type="match status" value="1"/>
</dbReference>
<dbReference type="Proteomes" id="UP000530660">
    <property type="component" value="Unassembled WGS sequence"/>
</dbReference>
<dbReference type="Gene3D" id="1.10.240.10">
    <property type="entry name" value="Tyrosyl-Transfer RNA Synthetase"/>
    <property type="match status" value="1"/>
</dbReference>
<feature type="domain" description="RNA-binding S4" evidence="12">
    <location>
        <begin position="456"/>
        <end position="513"/>
    </location>
</feature>
<dbReference type="CDD" id="cd00805">
    <property type="entry name" value="TyrRS_core"/>
    <property type="match status" value="1"/>
</dbReference>
<reference evidence="13 14" key="1">
    <citation type="journal article" date="2020" name="J. Phycol.">
        <title>Comparative genome analysis reveals Cyanidiococcus gen. nov., a new extremophilic red algal genus sister to Cyanidioschyzon (Cyanidioschyzonaceae, Rhodophyta).</title>
        <authorList>
            <person name="Liu S.-L."/>
            <person name="Chiang Y.-R."/>
            <person name="Yoon H.S."/>
            <person name="Fu H.-Y."/>
        </authorList>
    </citation>
    <scope>NUCLEOTIDE SEQUENCE [LARGE SCALE GENOMIC DNA]</scope>
    <source>
        <strain evidence="13 14">THAL066</strain>
    </source>
</reference>
<dbReference type="EC" id="6.1.1.1" evidence="1 11"/>
<comment type="catalytic activity">
    <reaction evidence="9 11">
        <text>tRNA(Tyr) + L-tyrosine + ATP = L-tyrosyl-tRNA(Tyr) + AMP + diphosphate + H(+)</text>
        <dbReference type="Rhea" id="RHEA:10220"/>
        <dbReference type="Rhea" id="RHEA-COMP:9706"/>
        <dbReference type="Rhea" id="RHEA-COMP:9707"/>
        <dbReference type="ChEBI" id="CHEBI:15378"/>
        <dbReference type="ChEBI" id="CHEBI:30616"/>
        <dbReference type="ChEBI" id="CHEBI:33019"/>
        <dbReference type="ChEBI" id="CHEBI:58315"/>
        <dbReference type="ChEBI" id="CHEBI:78442"/>
        <dbReference type="ChEBI" id="CHEBI:78536"/>
        <dbReference type="ChEBI" id="CHEBI:456215"/>
        <dbReference type="EC" id="6.1.1.1"/>
    </reaction>
</comment>
<dbReference type="GO" id="GO:0006437">
    <property type="term" value="P:tyrosyl-tRNA aminoacylation"/>
    <property type="evidence" value="ECO:0007669"/>
    <property type="project" value="InterPro"/>
</dbReference>
<name>A0A7J7IP72_9RHOD</name>
<dbReference type="InterPro" id="IPR002942">
    <property type="entry name" value="S4_RNA-bd"/>
</dbReference>
<dbReference type="GO" id="GO:0005829">
    <property type="term" value="C:cytosol"/>
    <property type="evidence" value="ECO:0007669"/>
    <property type="project" value="TreeGrafter"/>
</dbReference>
<evidence type="ECO:0000256" key="4">
    <source>
        <dbReference type="ARBA" id="ARBA00022840"/>
    </source>
</evidence>
<dbReference type="Gene3D" id="3.40.50.620">
    <property type="entry name" value="HUPs"/>
    <property type="match status" value="1"/>
</dbReference>
<dbReference type="SUPFAM" id="SSF52374">
    <property type="entry name" value="Nucleotidylyl transferase"/>
    <property type="match status" value="1"/>
</dbReference>
<evidence type="ECO:0000256" key="3">
    <source>
        <dbReference type="ARBA" id="ARBA00022741"/>
    </source>
</evidence>
<keyword evidence="6 11" id="KW-0648">Protein biosynthesis</keyword>
<dbReference type="InterPro" id="IPR054608">
    <property type="entry name" value="SYY-like_C"/>
</dbReference>
<dbReference type="GO" id="GO:0005524">
    <property type="term" value="F:ATP binding"/>
    <property type="evidence" value="ECO:0007669"/>
    <property type="project" value="UniProtKB-KW"/>
</dbReference>
<dbReference type="EMBL" id="VWRR01000002">
    <property type="protein sequence ID" value="KAF6004923.1"/>
    <property type="molecule type" value="Genomic_DNA"/>
</dbReference>
<proteinExistence type="inferred from homology"/>
<dbReference type="GO" id="GO:0005739">
    <property type="term" value="C:mitochondrion"/>
    <property type="evidence" value="ECO:0007669"/>
    <property type="project" value="TreeGrafter"/>
</dbReference>
<dbReference type="Pfam" id="PF22421">
    <property type="entry name" value="SYY_C-terminal"/>
    <property type="match status" value="1"/>
</dbReference>
<evidence type="ECO:0000256" key="8">
    <source>
        <dbReference type="ARBA" id="ARBA00033323"/>
    </source>
</evidence>
<dbReference type="HAMAP" id="MF_02006">
    <property type="entry name" value="Tyr_tRNA_synth_type1"/>
    <property type="match status" value="1"/>
</dbReference>
<dbReference type="SUPFAM" id="SSF55174">
    <property type="entry name" value="Alpha-L RNA-binding motif"/>
    <property type="match status" value="1"/>
</dbReference>
<evidence type="ECO:0000256" key="6">
    <source>
        <dbReference type="ARBA" id="ARBA00022917"/>
    </source>
</evidence>
<dbReference type="FunFam" id="1.10.240.10:FF:000001">
    <property type="entry name" value="Tyrosine--tRNA ligase"/>
    <property type="match status" value="1"/>
</dbReference>